<accession>A0A267E6G2</accession>
<reference evidence="6 7" key="1">
    <citation type="submission" date="2017-06" db="EMBL/GenBank/DDBJ databases">
        <title>A platform for efficient transgenesis in Macrostomum lignano, a flatworm model organism for stem cell research.</title>
        <authorList>
            <person name="Berezikov E."/>
        </authorList>
    </citation>
    <scope>NUCLEOTIDE SEQUENCE [LARGE SCALE GENOMIC DNA]</scope>
    <source>
        <strain evidence="6">DV1</strain>
        <tissue evidence="6">Whole organism</tissue>
    </source>
</reference>
<feature type="compositionally biased region" description="Low complexity" evidence="4">
    <location>
        <begin position="10"/>
        <end position="28"/>
    </location>
</feature>
<feature type="region of interest" description="Disordered" evidence="4">
    <location>
        <begin position="1299"/>
        <end position="1400"/>
    </location>
</feature>
<name>A0A267E6G2_9PLAT</name>
<dbReference type="PANTHER" id="PTHR22940:SF4">
    <property type="entry name" value="PROTEIN TIMELESS HOMOLOG"/>
    <property type="match status" value="1"/>
</dbReference>
<dbReference type="GO" id="GO:0006281">
    <property type="term" value="P:DNA repair"/>
    <property type="evidence" value="ECO:0007669"/>
    <property type="project" value="TreeGrafter"/>
</dbReference>
<dbReference type="EMBL" id="NIVC01002523">
    <property type="protein sequence ID" value="PAA57160.1"/>
    <property type="molecule type" value="Genomic_DNA"/>
</dbReference>
<evidence type="ECO:0000313" key="7">
    <source>
        <dbReference type="Proteomes" id="UP000215902"/>
    </source>
</evidence>
<feature type="region of interest" description="Disordered" evidence="4">
    <location>
        <begin position="1250"/>
        <end position="1286"/>
    </location>
</feature>
<dbReference type="GO" id="GO:0043111">
    <property type="term" value="P:replication fork arrest"/>
    <property type="evidence" value="ECO:0007669"/>
    <property type="project" value="TreeGrafter"/>
</dbReference>
<feature type="region of interest" description="Disordered" evidence="4">
    <location>
        <begin position="976"/>
        <end position="1060"/>
    </location>
</feature>
<feature type="compositionally biased region" description="Low complexity" evidence="4">
    <location>
        <begin position="1011"/>
        <end position="1020"/>
    </location>
</feature>
<evidence type="ECO:0000256" key="1">
    <source>
        <dbReference type="ARBA" id="ARBA00004123"/>
    </source>
</evidence>
<proteinExistence type="predicted"/>
<feature type="region of interest" description="Disordered" evidence="4">
    <location>
        <begin position="591"/>
        <end position="629"/>
    </location>
</feature>
<feature type="compositionally biased region" description="Basic and acidic residues" evidence="4">
    <location>
        <begin position="1028"/>
        <end position="1037"/>
    </location>
</feature>
<feature type="compositionally biased region" description="Low complexity" evidence="4">
    <location>
        <begin position="1312"/>
        <end position="1324"/>
    </location>
</feature>
<comment type="subcellular location">
    <subcellularLocation>
        <location evidence="1">Nucleus</location>
    </subcellularLocation>
</comment>
<evidence type="ECO:0000259" key="5">
    <source>
        <dbReference type="Pfam" id="PF04821"/>
    </source>
</evidence>
<dbReference type="InterPro" id="IPR006906">
    <property type="entry name" value="Timeless_N"/>
</dbReference>
<dbReference type="GO" id="GO:0031298">
    <property type="term" value="C:replication fork protection complex"/>
    <property type="evidence" value="ECO:0007669"/>
    <property type="project" value="TreeGrafter"/>
</dbReference>
<dbReference type="InterPro" id="IPR044998">
    <property type="entry name" value="Timeless"/>
</dbReference>
<dbReference type="OrthoDB" id="310853at2759"/>
<dbReference type="GO" id="GO:0003677">
    <property type="term" value="F:DNA binding"/>
    <property type="evidence" value="ECO:0007669"/>
    <property type="project" value="TreeGrafter"/>
</dbReference>
<evidence type="ECO:0000313" key="6">
    <source>
        <dbReference type="EMBL" id="PAA57160.1"/>
    </source>
</evidence>
<evidence type="ECO:0000256" key="4">
    <source>
        <dbReference type="SAM" id="MobiDB-lite"/>
    </source>
</evidence>
<protein>
    <recommendedName>
        <fullName evidence="5">Timeless N-terminal domain-containing protein</fullName>
    </recommendedName>
</protein>
<dbReference type="Pfam" id="PF26019">
    <property type="entry name" value="HTH_TIMELESS"/>
    <property type="match status" value="1"/>
</dbReference>
<dbReference type="STRING" id="282301.A0A267E6G2"/>
<feature type="compositionally biased region" description="Basic residues" evidence="4">
    <location>
        <begin position="593"/>
        <end position="618"/>
    </location>
</feature>
<feature type="region of interest" description="Disordered" evidence="4">
    <location>
        <begin position="1187"/>
        <end position="1210"/>
    </location>
</feature>
<keyword evidence="7" id="KW-1185">Reference proteome</keyword>
<dbReference type="Proteomes" id="UP000215902">
    <property type="component" value="Unassembled WGS sequence"/>
</dbReference>
<keyword evidence="3" id="KW-0131">Cell cycle</keyword>
<feature type="compositionally biased region" description="Acidic residues" evidence="4">
    <location>
        <begin position="1188"/>
        <end position="1210"/>
    </location>
</feature>
<feature type="compositionally biased region" description="Basic and acidic residues" evidence="4">
    <location>
        <begin position="1325"/>
        <end position="1340"/>
    </location>
</feature>
<dbReference type="Pfam" id="PF04821">
    <property type="entry name" value="TIMELESS"/>
    <property type="match status" value="1"/>
</dbReference>
<keyword evidence="2" id="KW-0539">Nucleus</keyword>
<dbReference type="GO" id="GO:0000076">
    <property type="term" value="P:DNA replication checkpoint signaling"/>
    <property type="evidence" value="ECO:0007669"/>
    <property type="project" value="TreeGrafter"/>
</dbReference>
<feature type="non-terminal residue" evidence="6">
    <location>
        <position position="1"/>
    </location>
</feature>
<feature type="region of interest" description="Disordered" evidence="4">
    <location>
        <begin position="8"/>
        <end position="28"/>
    </location>
</feature>
<dbReference type="PANTHER" id="PTHR22940">
    <property type="entry name" value="TIMEOUT/TIMELESS-2"/>
    <property type="match status" value="1"/>
</dbReference>
<sequence>TGLTAFIMASSQSQRSQPSQQQSEPQPSTNQRFADLHVFCNSLGFPDESGVYIREPDCAETLRDILRCLRREDDTCDMRRELARLRLLQRDLLPLVKRYADETDVLDRTLRLMVCLTKPALLCFQNQLPDPARRPHYIALLSHLADYKLAFCDVELLRQFTKLIDNFVDRRDAGSDYIGDEEREGLERVLVVLRNVLHAGGVDAAVNCGQDARDDPRICHERLIRCLLDAGLPRALVGLAANSAGCKHYSMHLLEILHLLLRHRNPAALAGGSAAVASASAALERAAKAEARSETRCDNFRYLSTRHGRFGGTYQLTGVTGVAGRPVVFHRDLNQLRDWSCDQDKTRRKVPKNRRLVVDDPRSTGAGGCDFEGGAAPITTSRVTEGLRDLCEALLARAFNPLMRRARQHLDSPSSQVGDETFYLWSVKFFFAYARHRPGGSRRPALHHLTAAFSLDSFGFVHRQIMTCAESANLERGANQAIWSRRLLLALSAYNQMFLVLSAAIALPSNSANKNSPADYETDPDWLAQVEESRALAREVLYLPEYRDAYPELLRSIQDRWAGLDLYREVLEGGFAMMRLMDRWARDGNLVQQRRKSRAKARRRRRQQGNKSSKRKAAKQQQQQATVLTEEQRDDLWNSFGDALSQLVSAPPEGVEAEVNEAGLPRLFDPLAPEAEQAASAAGAVQRLLIDGRLAESVVCARRCRLLFPMCGHFDIADDLLLLRAILMDASLVDSAKPDAAEPDADVAVGNEEADDEAPPVNEELLEAQGLVDDEEDLEFEKGRFDSGEYLLRFCHPATVLALTRVLANYRLNAPAVNCSAVRLAHKMITETSAGPMFYQLRTFRVLQTVLKDPDCPDKELPRLCRHIVGQFVAAVKRNPAVFCEPLFLKSLPEARDISDNYAAAIDPKGAAAARRLGEKARWTENLDAELRCLYDLAVQREDVNDIVEFVQSELSDRGRSRRRVMRRMVQLGLGSKAADFRKKPATKAKRAKRPGDNPSSSKARQRRSKATSGQKGATSDDSDSDEADRRAGRDGEEFVPPSGSAAAKSASAPAPPAPRMDEAKLAERLLNARRLQSDRPGVAACLAWLADQLADCLRDRLAGDADEQVLLCLDPAADAALDEEPICAGLLLSAGLQPPALDAASRFWRCPADASAEKLRRVLDLLAAPNADLEALVLANFGRPEFSDSDNGDADENGGDGDSDIDGIGDEDIRNVLRQFADDNNDVSDEFTDAHKSGPCTSLADFRRQRQQQQLRLPPSRREDPLAFDGILNSPPALKSTTTAADRSEFDAYILPAGRTGGAPVAEDSNSRQSVSSAAASAAADKENVDVDADTQEKRNSKRPRLSSSSSSSSSDDETDPVVGVGKSARSAAALSTVSPLSAAVKQKRQKLIMSSDSE</sequence>
<organism evidence="6 7">
    <name type="scientific">Macrostomum lignano</name>
    <dbReference type="NCBI Taxonomy" id="282301"/>
    <lineage>
        <taxon>Eukaryota</taxon>
        <taxon>Metazoa</taxon>
        <taxon>Spiralia</taxon>
        <taxon>Lophotrochozoa</taxon>
        <taxon>Platyhelminthes</taxon>
        <taxon>Rhabditophora</taxon>
        <taxon>Macrostomorpha</taxon>
        <taxon>Macrostomida</taxon>
        <taxon>Macrostomidae</taxon>
        <taxon>Macrostomum</taxon>
    </lineage>
</organism>
<comment type="caution">
    <text evidence="6">The sequence shown here is derived from an EMBL/GenBank/DDBJ whole genome shotgun (WGS) entry which is preliminary data.</text>
</comment>
<feature type="compositionally biased region" description="Basic residues" evidence="4">
    <location>
        <begin position="984"/>
        <end position="993"/>
    </location>
</feature>
<feature type="domain" description="Timeless N-terminal" evidence="5">
    <location>
        <begin position="52"/>
        <end position="315"/>
    </location>
</feature>
<feature type="compositionally biased region" description="Low complexity" evidence="4">
    <location>
        <begin position="1041"/>
        <end position="1053"/>
    </location>
</feature>
<evidence type="ECO:0000256" key="2">
    <source>
        <dbReference type="ARBA" id="ARBA00023242"/>
    </source>
</evidence>
<gene>
    <name evidence="6" type="ORF">BOX15_Mlig010072g2</name>
</gene>
<evidence type="ECO:0000256" key="3">
    <source>
        <dbReference type="ARBA" id="ARBA00023306"/>
    </source>
</evidence>